<dbReference type="Proteomes" id="UP000001631">
    <property type="component" value="Unassembled WGS sequence"/>
</dbReference>
<dbReference type="EMBL" id="GG663374">
    <property type="protein sequence ID" value="EEH04252.1"/>
    <property type="molecule type" value="Genomic_DNA"/>
</dbReference>
<dbReference type="RefSeq" id="XP_045284733.1">
    <property type="nucleotide sequence ID" value="XM_045434526.1"/>
</dbReference>
<evidence type="ECO:0000313" key="1">
    <source>
        <dbReference type="EMBL" id="EEH04252.1"/>
    </source>
</evidence>
<protein>
    <submittedName>
        <fullName evidence="1">Uncharacterized protein</fullName>
    </submittedName>
</protein>
<dbReference type="AlphaFoldDB" id="C0NWE7"/>
<organism evidence="1 2">
    <name type="scientific">Ajellomyces capsulatus (strain G186AR / H82 / ATCC MYA-2454 / RMSCC 2432)</name>
    <name type="common">Darling's disease fungus</name>
    <name type="synonym">Histoplasma capsulatum</name>
    <dbReference type="NCBI Taxonomy" id="447093"/>
    <lineage>
        <taxon>Eukaryota</taxon>
        <taxon>Fungi</taxon>
        <taxon>Dikarya</taxon>
        <taxon>Ascomycota</taxon>
        <taxon>Pezizomycotina</taxon>
        <taxon>Eurotiomycetes</taxon>
        <taxon>Eurotiomycetidae</taxon>
        <taxon>Onygenales</taxon>
        <taxon>Ajellomycetaceae</taxon>
        <taxon>Histoplasma</taxon>
    </lineage>
</organism>
<keyword evidence="2" id="KW-1185">Reference proteome</keyword>
<proteinExistence type="predicted"/>
<reference evidence="1" key="1">
    <citation type="submission" date="2009-02" db="EMBL/GenBank/DDBJ databases">
        <title>The Genome Sequence of Ajellomyces capsulatus strain G186AR.</title>
        <authorList>
            <consortium name="The Broad Institute Genome Sequencing Platform"/>
            <person name="Champion M."/>
            <person name="Cuomo C."/>
            <person name="Ma L.-J."/>
            <person name="Henn M.R."/>
            <person name="Sil A."/>
            <person name="Goldman B."/>
            <person name="Young S.K."/>
            <person name="Kodira C.D."/>
            <person name="Zeng Q."/>
            <person name="Koehrsen M."/>
            <person name="Alvarado L."/>
            <person name="Berlin A."/>
            <person name="Borenstein D."/>
            <person name="Chen Z."/>
            <person name="Engels R."/>
            <person name="Freedman E."/>
            <person name="Gellesch M."/>
            <person name="Goldberg J."/>
            <person name="Griggs A."/>
            <person name="Gujja S."/>
            <person name="Heiman D."/>
            <person name="Hepburn T."/>
            <person name="Howarth C."/>
            <person name="Jen D."/>
            <person name="Larson L."/>
            <person name="Lewis B."/>
            <person name="Mehta T."/>
            <person name="Park D."/>
            <person name="Pearson M."/>
            <person name="Roberts A."/>
            <person name="Saif S."/>
            <person name="Shea T."/>
            <person name="Shenoy N."/>
            <person name="Sisk P."/>
            <person name="Stolte C."/>
            <person name="Sykes S."/>
            <person name="Walk T."/>
            <person name="White J."/>
            <person name="Yandava C."/>
            <person name="Klein B."/>
            <person name="McEwen J.G."/>
            <person name="Puccia R."/>
            <person name="Goldman G.H."/>
            <person name="Felipe M.S."/>
            <person name="Nino-Vega G."/>
            <person name="San-Blas G."/>
            <person name="Taylor J."/>
            <person name="Mendoza L."/>
            <person name="Galagan J."/>
            <person name="Nusbaum C."/>
            <person name="Birren B."/>
        </authorList>
    </citation>
    <scope>NUCLEOTIDE SEQUENCE</scope>
    <source>
        <strain evidence="1">G186AR</strain>
    </source>
</reference>
<dbReference type="GeneID" id="69040493"/>
<dbReference type="InParanoid" id="C0NWE7"/>
<name>C0NWE7_AJECG</name>
<gene>
    <name evidence="1" type="ORF">HCBG_07477</name>
</gene>
<accession>C0NWE7</accession>
<evidence type="ECO:0000313" key="2">
    <source>
        <dbReference type="Proteomes" id="UP000001631"/>
    </source>
</evidence>
<sequence length="201" mass="22621">MGLALIFVSQHLAGKRDGFLVSPPFERVVDPWGPPFLGPEVNLAYYTLQKRRTYDQVAPKSPRGNIFDYGLHELQNSANSLIHLLHHRGSLAACIRLQYMMPRQSHVQVTESMIHNTTNPLGKLQFSEFYFPLKRSPNCPGYPHTIGNTILLKLPNNFQAKMSPDTVSIAPPKAPETGRNYFHVMNAVPLLSLNADQTIIF</sequence>
<dbReference type="HOGENOM" id="CLU_1360069_0_0_1"/>